<dbReference type="EMBL" id="ML119661">
    <property type="protein sequence ID" value="RPA84000.1"/>
    <property type="molecule type" value="Genomic_DNA"/>
</dbReference>
<keyword evidence="3" id="KW-1185">Reference proteome</keyword>
<feature type="transmembrane region" description="Helical" evidence="1">
    <location>
        <begin position="16"/>
        <end position="38"/>
    </location>
</feature>
<sequence>MLLVSEFLAFFAVLPYLHLCSVDECWSVLILFFLLTFWKYGIRFLDYPFLVFSQFSFPVLA</sequence>
<proteinExistence type="predicted"/>
<protein>
    <submittedName>
        <fullName evidence="2">Uncharacterized protein</fullName>
    </submittedName>
</protein>
<reference evidence="2 3" key="1">
    <citation type="journal article" date="2018" name="Nat. Ecol. Evol.">
        <title>Pezizomycetes genomes reveal the molecular basis of ectomycorrhizal truffle lifestyle.</title>
        <authorList>
            <person name="Murat C."/>
            <person name="Payen T."/>
            <person name="Noel B."/>
            <person name="Kuo A."/>
            <person name="Morin E."/>
            <person name="Chen J."/>
            <person name="Kohler A."/>
            <person name="Krizsan K."/>
            <person name="Balestrini R."/>
            <person name="Da Silva C."/>
            <person name="Montanini B."/>
            <person name="Hainaut M."/>
            <person name="Levati E."/>
            <person name="Barry K.W."/>
            <person name="Belfiori B."/>
            <person name="Cichocki N."/>
            <person name="Clum A."/>
            <person name="Dockter R.B."/>
            <person name="Fauchery L."/>
            <person name="Guy J."/>
            <person name="Iotti M."/>
            <person name="Le Tacon F."/>
            <person name="Lindquist E.A."/>
            <person name="Lipzen A."/>
            <person name="Malagnac F."/>
            <person name="Mello A."/>
            <person name="Molinier V."/>
            <person name="Miyauchi S."/>
            <person name="Poulain J."/>
            <person name="Riccioni C."/>
            <person name="Rubini A."/>
            <person name="Sitrit Y."/>
            <person name="Splivallo R."/>
            <person name="Traeger S."/>
            <person name="Wang M."/>
            <person name="Zifcakova L."/>
            <person name="Wipf D."/>
            <person name="Zambonelli A."/>
            <person name="Paolocci F."/>
            <person name="Nowrousian M."/>
            <person name="Ottonello S."/>
            <person name="Baldrian P."/>
            <person name="Spatafora J.W."/>
            <person name="Henrissat B."/>
            <person name="Nagy L.G."/>
            <person name="Aury J.M."/>
            <person name="Wincker P."/>
            <person name="Grigoriev I.V."/>
            <person name="Bonfante P."/>
            <person name="Martin F.M."/>
        </authorList>
    </citation>
    <scope>NUCLEOTIDE SEQUENCE [LARGE SCALE GENOMIC DNA]</scope>
    <source>
        <strain evidence="2 3">RN42</strain>
    </source>
</reference>
<dbReference type="AlphaFoldDB" id="A0A3N4IIM0"/>
<organism evidence="2 3">
    <name type="scientific">Ascobolus immersus RN42</name>
    <dbReference type="NCBI Taxonomy" id="1160509"/>
    <lineage>
        <taxon>Eukaryota</taxon>
        <taxon>Fungi</taxon>
        <taxon>Dikarya</taxon>
        <taxon>Ascomycota</taxon>
        <taxon>Pezizomycotina</taxon>
        <taxon>Pezizomycetes</taxon>
        <taxon>Pezizales</taxon>
        <taxon>Ascobolaceae</taxon>
        <taxon>Ascobolus</taxon>
    </lineage>
</organism>
<name>A0A3N4IIM0_ASCIM</name>
<evidence type="ECO:0000313" key="2">
    <source>
        <dbReference type="EMBL" id="RPA84000.1"/>
    </source>
</evidence>
<keyword evidence="1" id="KW-1133">Transmembrane helix</keyword>
<evidence type="ECO:0000313" key="3">
    <source>
        <dbReference type="Proteomes" id="UP000275078"/>
    </source>
</evidence>
<gene>
    <name evidence="2" type="ORF">BJ508DRAFT_46602</name>
</gene>
<dbReference type="Proteomes" id="UP000275078">
    <property type="component" value="Unassembled WGS sequence"/>
</dbReference>
<keyword evidence="1" id="KW-0812">Transmembrane</keyword>
<accession>A0A3N4IIM0</accession>
<keyword evidence="1" id="KW-0472">Membrane</keyword>
<evidence type="ECO:0000256" key="1">
    <source>
        <dbReference type="SAM" id="Phobius"/>
    </source>
</evidence>